<feature type="compositionally biased region" description="Basic and acidic residues" evidence="1">
    <location>
        <begin position="282"/>
        <end position="303"/>
    </location>
</feature>
<evidence type="ECO:0000313" key="2">
    <source>
        <dbReference type="EMBL" id="KAA6399016.1"/>
    </source>
</evidence>
<feature type="region of interest" description="Disordered" evidence="1">
    <location>
        <begin position="465"/>
        <end position="609"/>
    </location>
</feature>
<evidence type="ECO:0000313" key="3">
    <source>
        <dbReference type="Proteomes" id="UP000324800"/>
    </source>
</evidence>
<feature type="compositionally biased region" description="Low complexity" evidence="1">
    <location>
        <begin position="471"/>
        <end position="500"/>
    </location>
</feature>
<evidence type="ECO:0000256" key="1">
    <source>
        <dbReference type="SAM" id="MobiDB-lite"/>
    </source>
</evidence>
<sequence>MTAPDERARVLQLLGRGGNIAPAKPKIVETEETQLAKRRAQLIVQSGMSPQEADSLLALEMQRKKNQQRTKKSVEEDEYGSFSDKPEQKNKKQTSVTNSDADLLQKGIEMFQQGDKNKQSDNQQSNRYDEQEDDDDDNNNISGREKKLLFMKEFDVENNNDALSDEEDEFYNRAGNSNRTISFTEEASGVAVQLDIFQEEKKNLSLKLDQFKEENKHQKISMIKDQQNQDQILDDEDIDPLDAFMGKVNIHLQENEEQKIENQIRIVDSEIERLTKLQITLEEKEKQQKIEDEKQQESLESSRTKRNRKRKQKEKEKAKQAKSEKKEQKDQNNEKLLKNKENNLQQQQYQQEEEEEEDQQDEDIQIIENSEWRKHNEQAALQNPTSLRAALLAQQQQQLSSSQQTTDQSNNDTNNNSSTNAIPIVRSKLQSEGRVVLGRETTHTKAVIWDEREQRIKTFSDLIRETENNETKGNSNNNNNNNSYDNNNNQKGNSLNQKNKAVSQQNDKNQQENKLSKKQRKKMQQQRLVLSDAQIVQKMSNFTDLEEKEGKQDEQEQEQENNEIDEFVGKVKRKRDVENNEYSFQIEDNNNEGNEQVNKNKSDDEDSSYGGFIIPTIVPQFLKNKAMIKFNFGVKSANADSSDKVKPEMNFNQRKRARRDEEQEGDTNYEDATVGQKNP</sequence>
<dbReference type="EMBL" id="SNRW01000835">
    <property type="protein sequence ID" value="KAA6399016.1"/>
    <property type="molecule type" value="Genomic_DNA"/>
</dbReference>
<feature type="region of interest" description="Disordered" evidence="1">
    <location>
        <begin position="636"/>
        <end position="679"/>
    </location>
</feature>
<proteinExistence type="predicted"/>
<comment type="caution">
    <text evidence="2">The sequence shown here is derived from an EMBL/GenBank/DDBJ whole genome shotgun (WGS) entry which is preliminary data.</text>
</comment>
<feature type="compositionally biased region" description="Acidic residues" evidence="1">
    <location>
        <begin position="351"/>
        <end position="362"/>
    </location>
</feature>
<gene>
    <name evidence="2" type="ORF">EZS28_005460</name>
</gene>
<feature type="region of interest" description="Disordered" evidence="1">
    <location>
        <begin position="392"/>
        <end position="426"/>
    </location>
</feature>
<feature type="compositionally biased region" description="Basic and acidic residues" evidence="1">
    <location>
        <begin position="313"/>
        <end position="341"/>
    </location>
</feature>
<feature type="compositionally biased region" description="Acidic residues" evidence="1">
    <location>
        <begin position="555"/>
        <end position="566"/>
    </location>
</feature>
<feature type="region of interest" description="Disordered" evidence="1">
    <location>
        <begin position="46"/>
        <end position="144"/>
    </location>
</feature>
<feature type="compositionally biased region" description="Low complexity" evidence="1">
    <location>
        <begin position="392"/>
        <end position="421"/>
    </location>
</feature>
<feature type="compositionally biased region" description="Low complexity" evidence="1">
    <location>
        <begin position="587"/>
        <end position="599"/>
    </location>
</feature>
<dbReference type="AlphaFoldDB" id="A0A5J4WWX7"/>
<reference evidence="2 3" key="1">
    <citation type="submission" date="2019-03" db="EMBL/GenBank/DDBJ databases">
        <title>Single cell metagenomics reveals metabolic interactions within the superorganism composed of flagellate Streblomastix strix and complex community of Bacteroidetes bacteria on its surface.</title>
        <authorList>
            <person name="Treitli S.C."/>
            <person name="Kolisko M."/>
            <person name="Husnik F."/>
            <person name="Keeling P."/>
            <person name="Hampl V."/>
        </authorList>
    </citation>
    <scope>NUCLEOTIDE SEQUENCE [LARGE SCALE GENOMIC DNA]</scope>
    <source>
        <strain evidence="2">ST1C</strain>
    </source>
</reference>
<accession>A0A5J4WWX7</accession>
<protein>
    <submittedName>
        <fullName evidence="2">Uncharacterized protein</fullName>
    </submittedName>
</protein>
<organism evidence="2 3">
    <name type="scientific">Streblomastix strix</name>
    <dbReference type="NCBI Taxonomy" id="222440"/>
    <lineage>
        <taxon>Eukaryota</taxon>
        <taxon>Metamonada</taxon>
        <taxon>Preaxostyla</taxon>
        <taxon>Oxymonadida</taxon>
        <taxon>Streblomastigidae</taxon>
        <taxon>Streblomastix</taxon>
    </lineage>
</organism>
<feature type="region of interest" description="Disordered" evidence="1">
    <location>
        <begin position="282"/>
        <end position="362"/>
    </location>
</feature>
<dbReference type="Proteomes" id="UP000324800">
    <property type="component" value="Unassembled WGS sequence"/>
</dbReference>
<name>A0A5J4WWX7_9EUKA</name>